<protein>
    <submittedName>
        <fullName evidence="2">Uncharacterized protein</fullName>
    </submittedName>
</protein>
<feature type="transmembrane region" description="Helical" evidence="1">
    <location>
        <begin position="42"/>
        <end position="69"/>
    </location>
</feature>
<keyword evidence="1" id="KW-0472">Membrane</keyword>
<keyword evidence="1" id="KW-0812">Transmembrane</keyword>
<dbReference type="RefSeq" id="WP_230742726.1">
    <property type="nucleotide sequence ID" value="NZ_PGCK01000011.1"/>
</dbReference>
<name>A0AAP2REJ6_9EURY</name>
<evidence type="ECO:0000313" key="2">
    <source>
        <dbReference type="EMBL" id="MCD1295869.1"/>
    </source>
</evidence>
<gene>
    <name evidence="2" type="ORF">CUJ83_12770</name>
</gene>
<dbReference type="Proteomes" id="UP001320159">
    <property type="component" value="Unassembled WGS sequence"/>
</dbReference>
<evidence type="ECO:0000256" key="1">
    <source>
        <dbReference type="SAM" id="Phobius"/>
    </source>
</evidence>
<accession>A0AAP2REJ6</accession>
<evidence type="ECO:0000313" key="3">
    <source>
        <dbReference type="Proteomes" id="UP001320159"/>
    </source>
</evidence>
<feature type="transmembrane region" description="Helical" evidence="1">
    <location>
        <begin position="128"/>
        <end position="161"/>
    </location>
</feature>
<dbReference type="AlphaFoldDB" id="A0AAP2REJ6"/>
<keyword evidence="3" id="KW-1185">Reference proteome</keyword>
<reference evidence="2 3" key="1">
    <citation type="submission" date="2017-11" db="EMBL/GenBank/DDBJ databases">
        <title>Isolation and Characterization of Family Methanocellaceae Species from Potential Methane Hydrate Area Offshore Southwestern Taiwan.</title>
        <authorList>
            <person name="Zhang W.-L."/>
            <person name="Chen W.-C."/>
            <person name="Lai M.-C."/>
            <person name="Chen S.-C."/>
        </authorList>
    </citation>
    <scope>NUCLEOTIDE SEQUENCE [LARGE SCALE GENOMIC DNA]</scope>
    <source>
        <strain evidence="2 3">CWC-04</strain>
    </source>
</reference>
<keyword evidence="1" id="KW-1133">Transmembrane helix</keyword>
<dbReference type="EMBL" id="PGCK01000011">
    <property type="protein sequence ID" value="MCD1295869.1"/>
    <property type="molecule type" value="Genomic_DNA"/>
</dbReference>
<feature type="transmembrane region" description="Helical" evidence="1">
    <location>
        <begin position="81"/>
        <end position="108"/>
    </location>
</feature>
<proteinExistence type="predicted"/>
<comment type="caution">
    <text evidence="2">The sequence shown here is derived from an EMBL/GenBank/DDBJ whole genome shotgun (WGS) entry which is preliminary data.</text>
</comment>
<organism evidence="2 3">
    <name type="scientific">Methanooceanicella nereidis</name>
    <dbReference type="NCBI Taxonomy" id="2052831"/>
    <lineage>
        <taxon>Archaea</taxon>
        <taxon>Methanobacteriati</taxon>
        <taxon>Methanobacteriota</taxon>
        <taxon>Stenosarchaea group</taxon>
        <taxon>Methanomicrobia</taxon>
        <taxon>Methanocellales</taxon>
        <taxon>Methanocellaceae</taxon>
        <taxon>Methanooceanicella</taxon>
    </lineage>
</organism>
<feature type="transmembrane region" description="Helical" evidence="1">
    <location>
        <begin position="12"/>
        <end position="36"/>
    </location>
</feature>
<sequence>MEPKYAQAVKAGVIGGILLALSHVLMLVINVVISWIEAVTIIGLLGCCIWIFLMVIAAGTGALATRYAAPYITGINDALSLSAVAGLVAGILSAIAQMIIAFIEPILLGTTYEYTSTITEGLGTGLGLGLGSAVGSACCCAPFSILFTIIFAAIGGAIYAYTQLKIK</sequence>